<organism evidence="1 2">
    <name type="scientific">Lunasporangiospora selenospora</name>
    <dbReference type="NCBI Taxonomy" id="979761"/>
    <lineage>
        <taxon>Eukaryota</taxon>
        <taxon>Fungi</taxon>
        <taxon>Fungi incertae sedis</taxon>
        <taxon>Mucoromycota</taxon>
        <taxon>Mortierellomycotina</taxon>
        <taxon>Mortierellomycetes</taxon>
        <taxon>Mortierellales</taxon>
        <taxon>Mortierellaceae</taxon>
        <taxon>Lunasporangiospora</taxon>
    </lineage>
</organism>
<sequence length="124" mass="13771">MNGHDKDAIKMGDLVDQCGNSVASGDVFVLYDERYRNYLGLGDKDWLTLTQSSPAGFFWQTSPSNPSSIQYLKMNGAIANYDSYGYVNLVGANCEDKTFKWVVKKIKKSSGWSGTYSVNDIVNC</sequence>
<keyword evidence="2" id="KW-1185">Reference proteome</keyword>
<name>A0A9P6FNA5_9FUNG</name>
<dbReference type="Proteomes" id="UP000780801">
    <property type="component" value="Unassembled WGS sequence"/>
</dbReference>
<gene>
    <name evidence="1" type="ORF">BGW38_006791</name>
</gene>
<protein>
    <submittedName>
        <fullName evidence="1">Uncharacterized protein</fullName>
    </submittedName>
</protein>
<reference evidence="1" key="1">
    <citation type="journal article" date="2020" name="Fungal Divers.">
        <title>Resolving the Mortierellaceae phylogeny through synthesis of multi-gene phylogenetics and phylogenomics.</title>
        <authorList>
            <person name="Vandepol N."/>
            <person name="Liber J."/>
            <person name="Desiro A."/>
            <person name="Na H."/>
            <person name="Kennedy M."/>
            <person name="Barry K."/>
            <person name="Grigoriev I.V."/>
            <person name="Miller A.N."/>
            <person name="O'Donnell K."/>
            <person name="Stajich J.E."/>
            <person name="Bonito G."/>
        </authorList>
    </citation>
    <scope>NUCLEOTIDE SEQUENCE</scope>
    <source>
        <strain evidence="1">KOD1015</strain>
    </source>
</reference>
<evidence type="ECO:0000313" key="2">
    <source>
        <dbReference type="Proteomes" id="UP000780801"/>
    </source>
</evidence>
<evidence type="ECO:0000313" key="1">
    <source>
        <dbReference type="EMBL" id="KAF9577775.1"/>
    </source>
</evidence>
<dbReference type="EMBL" id="JAABOA010004385">
    <property type="protein sequence ID" value="KAF9577775.1"/>
    <property type="molecule type" value="Genomic_DNA"/>
</dbReference>
<comment type="caution">
    <text evidence="1">The sequence shown here is derived from an EMBL/GenBank/DDBJ whole genome shotgun (WGS) entry which is preliminary data.</text>
</comment>
<proteinExistence type="predicted"/>
<dbReference type="OrthoDB" id="2393238at2759"/>
<accession>A0A9P6FNA5</accession>
<dbReference type="AlphaFoldDB" id="A0A9P6FNA5"/>